<evidence type="ECO:0000256" key="6">
    <source>
        <dbReference type="PIRNR" id="PIRNR002854"/>
    </source>
</evidence>
<dbReference type="Proteomes" id="UP000184731">
    <property type="component" value="Chromosome"/>
</dbReference>
<keyword evidence="5 6" id="KW-0449">Lipoprotein</keyword>
<dbReference type="GO" id="GO:0016020">
    <property type="term" value="C:membrane"/>
    <property type="evidence" value="ECO:0007669"/>
    <property type="project" value="UniProtKB-SubCell"/>
</dbReference>
<dbReference type="KEGG" id="saqi:AXG55_12145"/>
<protein>
    <recommendedName>
        <fullName evidence="6">Lipoprotein</fullName>
    </recommendedName>
</protein>
<dbReference type="Pfam" id="PF03180">
    <property type="entry name" value="Lipoprotein_9"/>
    <property type="match status" value="1"/>
</dbReference>
<evidence type="ECO:0000256" key="2">
    <source>
        <dbReference type="ARBA" id="ARBA00022729"/>
    </source>
</evidence>
<feature type="chain" id="PRO_5012182539" description="Lipoprotein" evidence="7">
    <location>
        <begin position="26"/>
        <end position="269"/>
    </location>
</feature>
<keyword evidence="3" id="KW-0472">Membrane</keyword>
<dbReference type="AlphaFoldDB" id="A0A1L4D330"/>
<evidence type="ECO:0000256" key="3">
    <source>
        <dbReference type="ARBA" id="ARBA00023136"/>
    </source>
</evidence>
<evidence type="ECO:0000256" key="5">
    <source>
        <dbReference type="ARBA" id="ARBA00023288"/>
    </source>
</evidence>
<comment type="similarity">
    <text evidence="6">Belongs to the nlpA lipoprotein family.</text>
</comment>
<dbReference type="OrthoDB" id="9812878at2"/>
<organism evidence="8 9">
    <name type="scientific">Silvanigrella aquatica</name>
    <dbReference type="NCBI Taxonomy" id="1915309"/>
    <lineage>
        <taxon>Bacteria</taxon>
        <taxon>Pseudomonadati</taxon>
        <taxon>Bdellovibrionota</taxon>
        <taxon>Oligoflexia</taxon>
        <taxon>Silvanigrellales</taxon>
        <taxon>Silvanigrellaceae</taxon>
        <taxon>Silvanigrella</taxon>
    </lineage>
</organism>
<dbReference type="RefSeq" id="WP_148698365.1">
    <property type="nucleotide sequence ID" value="NZ_CP017834.1"/>
</dbReference>
<name>A0A1L4D330_9BACT</name>
<sequence length="269" mass="29115">MKLFKLVTLLSSLSLGILSVHSAIAGETIKVGITAGPSAKILEVAKDLAKKKFDLTLDVKTFGDYQIPNEALNGGDIDANIFQTVSFLEQAKSKKGYKLAIVGNTFIYPMGIYSKKIKNISEITEKSSIVIPNDPSNQGRALNLLQNAGLIKLKGGAGELPTPKDIVSNPKNLNIKTVDAAQAARAAMDVTAVVLNNDFVLNAGFHPSQALLKENPKTAKPYINVIVVREKDLSDEKKAKLFKQLKEVMNSNEVLKKTEELFPGAVPAW</sequence>
<reference evidence="8 9" key="1">
    <citation type="submission" date="2016-10" db="EMBL/GenBank/DDBJ databases">
        <title>Silvanigrella aquatica sp. nov., isolated from a freshwater lake located in the Black Forest, Germany, description of Silvanigrellaceae fam. nov., Silvanigrellales ord. nov., reclassification of the order Bdellovibrionales in the class Oligoflexia, reclassification of the families Bacteriovoracaceae and Halobacteriovoraceae in the new order Bacteriovoracales ord. nov., and reclassification of the family Pseudobacteriovoracaceae in the order Oligoflexiales.</title>
        <authorList>
            <person name="Hahn M.W."/>
            <person name="Schmidt J."/>
            <person name="Koll U."/>
            <person name="Rohde M."/>
            <person name="Verbag S."/>
            <person name="Pitt A."/>
            <person name="Nakai R."/>
            <person name="Naganuma T."/>
            <person name="Lang E."/>
        </authorList>
    </citation>
    <scope>NUCLEOTIDE SEQUENCE [LARGE SCALE GENOMIC DNA]</scope>
    <source>
        <strain evidence="8 9">MWH-Nonnen-W8red</strain>
    </source>
</reference>
<gene>
    <name evidence="8" type="ORF">AXG55_12145</name>
</gene>
<accession>A0A1L4D330</accession>
<keyword evidence="9" id="KW-1185">Reference proteome</keyword>
<dbReference type="CDD" id="cd13598">
    <property type="entry name" value="PBP2_lipoprotein_IlpA_like"/>
    <property type="match status" value="1"/>
</dbReference>
<evidence type="ECO:0000313" key="9">
    <source>
        <dbReference type="Proteomes" id="UP000184731"/>
    </source>
</evidence>
<feature type="signal peptide" evidence="7">
    <location>
        <begin position="1"/>
        <end position="25"/>
    </location>
</feature>
<evidence type="ECO:0000256" key="4">
    <source>
        <dbReference type="ARBA" id="ARBA00023139"/>
    </source>
</evidence>
<keyword evidence="4" id="KW-0564">Palmitate</keyword>
<dbReference type="PANTHER" id="PTHR30429:SF1">
    <property type="entry name" value="D-METHIONINE-BINDING LIPOPROTEIN METQ-RELATED"/>
    <property type="match status" value="1"/>
</dbReference>
<dbReference type="Gene3D" id="3.40.190.10">
    <property type="entry name" value="Periplasmic binding protein-like II"/>
    <property type="match status" value="2"/>
</dbReference>
<keyword evidence="2 7" id="KW-0732">Signal</keyword>
<comment type="subcellular location">
    <subcellularLocation>
        <location evidence="1">Membrane</location>
        <topology evidence="1">Lipid-anchor</topology>
    </subcellularLocation>
</comment>
<evidence type="ECO:0000256" key="7">
    <source>
        <dbReference type="SAM" id="SignalP"/>
    </source>
</evidence>
<dbReference type="STRING" id="1915309.AXG55_12145"/>
<dbReference type="PIRSF" id="PIRSF002854">
    <property type="entry name" value="MetQ"/>
    <property type="match status" value="1"/>
</dbReference>
<dbReference type="PANTHER" id="PTHR30429">
    <property type="entry name" value="D-METHIONINE-BINDING LIPOPROTEIN METQ"/>
    <property type="match status" value="1"/>
</dbReference>
<proteinExistence type="inferred from homology"/>
<dbReference type="EMBL" id="CP017834">
    <property type="protein sequence ID" value="APJ04615.1"/>
    <property type="molecule type" value="Genomic_DNA"/>
</dbReference>
<evidence type="ECO:0000256" key="1">
    <source>
        <dbReference type="ARBA" id="ARBA00004635"/>
    </source>
</evidence>
<dbReference type="SUPFAM" id="SSF53850">
    <property type="entry name" value="Periplasmic binding protein-like II"/>
    <property type="match status" value="1"/>
</dbReference>
<dbReference type="InterPro" id="IPR004872">
    <property type="entry name" value="Lipoprotein_NlpA"/>
</dbReference>
<evidence type="ECO:0000313" key="8">
    <source>
        <dbReference type="EMBL" id="APJ04615.1"/>
    </source>
</evidence>